<dbReference type="AlphaFoldDB" id="A0A0W1JCY7"/>
<comment type="similarity">
    <text evidence="1 4">Belongs to the trimethylamine methyltransferase family.</text>
</comment>
<dbReference type="OrthoDB" id="5418352at2"/>
<name>A0A0W1JCY7_DESHA</name>
<organism evidence="5 6">
    <name type="scientific">Desulfitobacterium hafniense</name>
    <name type="common">Desulfitobacterium frappieri</name>
    <dbReference type="NCBI Taxonomy" id="49338"/>
    <lineage>
        <taxon>Bacteria</taxon>
        <taxon>Bacillati</taxon>
        <taxon>Bacillota</taxon>
        <taxon>Clostridia</taxon>
        <taxon>Eubacteriales</taxon>
        <taxon>Desulfitobacteriaceae</taxon>
        <taxon>Desulfitobacterium</taxon>
    </lineage>
</organism>
<dbReference type="EC" id="2.1.1.-" evidence="4"/>
<comment type="caution">
    <text evidence="5">The sequence shown here is derived from an EMBL/GenBank/DDBJ whole genome shotgun (WGS) entry which is preliminary data.</text>
</comment>
<dbReference type="Gene3D" id="3.20.20.480">
    <property type="entry name" value="Trimethylamine methyltransferase-like"/>
    <property type="match status" value="1"/>
</dbReference>
<evidence type="ECO:0000313" key="6">
    <source>
        <dbReference type="Proteomes" id="UP000054623"/>
    </source>
</evidence>
<dbReference type="EMBL" id="LOCK01000072">
    <property type="protein sequence ID" value="KTE89545.1"/>
    <property type="molecule type" value="Genomic_DNA"/>
</dbReference>
<dbReference type="GO" id="GO:0008168">
    <property type="term" value="F:methyltransferase activity"/>
    <property type="evidence" value="ECO:0007669"/>
    <property type="project" value="UniProtKB-KW"/>
</dbReference>
<protein>
    <recommendedName>
        <fullName evidence="4">Methyltransferase</fullName>
        <ecNumber evidence="4">2.1.1.-</ecNumber>
    </recommendedName>
</protein>
<dbReference type="GO" id="GO:0015948">
    <property type="term" value="P:methanogenesis"/>
    <property type="evidence" value="ECO:0007669"/>
    <property type="project" value="UniProtKB-UniRule"/>
</dbReference>
<dbReference type="Proteomes" id="UP000054623">
    <property type="component" value="Unassembled WGS sequence"/>
</dbReference>
<evidence type="ECO:0000256" key="3">
    <source>
        <dbReference type="ARBA" id="ARBA00022679"/>
    </source>
</evidence>
<evidence type="ECO:0000256" key="2">
    <source>
        <dbReference type="ARBA" id="ARBA00022603"/>
    </source>
</evidence>
<dbReference type="RefSeq" id="WP_058491974.1">
    <property type="nucleotide sequence ID" value="NZ_LOCK01000072.1"/>
</dbReference>
<evidence type="ECO:0000256" key="1">
    <source>
        <dbReference type="ARBA" id="ARBA00007137"/>
    </source>
</evidence>
<proteinExistence type="inferred from homology"/>
<sequence>MMALETMDSDLKQIHEASMIILEQTGMRFNHPEVVNILRENGVKVEGSTAFFTRIQLMEWVSKAPSQFKMYARNSKYDFEVGGDHVELLPGYGSPFVCSADGKKRDALMGDYVKFLKLFHQSEHHKANGGVVVQPNDIAKSQIVAMLYAAIVHSDKVLVAGSGSAEDTEKLMDLLAIAFGGKEALVEKPRCLTIVNTNSPLQLDTNMLDTMMVFNKYKQPIVIAACAMAGTTAPVTLASTIAITNAEVLAGIAVAQMINPGTPVIYGSQSTTSDMKTGSIACGSPEGALCYQYAARLAKAYGLPCRGGGAISDAKALSVQAGYESMLTFLATYTAKTNVIIHSAGIMDSYNAMSYEKFIVDLEIIGMVKRYVAGLAVNEETLALDVIQEVGVAGEFLSSVHTMQHCRKEPFLPDISLRGSVAGDPGESLLNNVRKKEHKMLESYCKPEMPADIKDKLTEYVLGCGFNEQLIKELQA</sequence>
<keyword evidence="3 4" id="KW-0808">Transferase</keyword>
<dbReference type="InterPro" id="IPR038601">
    <property type="entry name" value="MttB-like_sf"/>
</dbReference>
<evidence type="ECO:0000256" key="4">
    <source>
        <dbReference type="PIRNR" id="PIRNR037567"/>
    </source>
</evidence>
<dbReference type="InterPro" id="IPR010426">
    <property type="entry name" value="MTTB_MeTrfase"/>
</dbReference>
<dbReference type="Pfam" id="PF06253">
    <property type="entry name" value="MTTB"/>
    <property type="match status" value="1"/>
</dbReference>
<keyword evidence="2 5" id="KW-0489">Methyltransferase</keyword>
<dbReference type="PIRSF" id="PIRSF037567">
    <property type="entry name" value="MTTB_MeTrfase"/>
    <property type="match status" value="1"/>
</dbReference>
<gene>
    <name evidence="5" type="ORF">AT727_11975</name>
</gene>
<evidence type="ECO:0000313" key="5">
    <source>
        <dbReference type="EMBL" id="KTE89545.1"/>
    </source>
</evidence>
<dbReference type="GO" id="GO:0032259">
    <property type="term" value="P:methylation"/>
    <property type="evidence" value="ECO:0007669"/>
    <property type="project" value="UniProtKB-KW"/>
</dbReference>
<reference evidence="5 6" key="1">
    <citation type="submission" date="2015-12" db="EMBL/GenBank/DDBJ databases">
        <title>Draft Genome Sequence of Desulfitobacterium hafniense Strain DH, a Sulfate-reducing Bacterium Isolated from Paddy Soils.</title>
        <authorList>
            <person name="Bao P."/>
            <person name="Zhang X."/>
            <person name="Li G."/>
        </authorList>
    </citation>
    <scope>NUCLEOTIDE SEQUENCE [LARGE SCALE GENOMIC DNA]</scope>
    <source>
        <strain evidence="5 6">DH</strain>
    </source>
</reference>
<accession>A0A0W1JCY7</accession>